<name>A0A9N9J8A1_9GLOM</name>
<gene>
    <name evidence="1" type="ORF">DERYTH_LOCUS18581</name>
</gene>
<protein>
    <submittedName>
        <fullName evidence="1">27427_t:CDS:1</fullName>
    </submittedName>
</protein>
<reference evidence="1" key="1">
    <citation type="submission" date="2021-06" db="EMBL/GenBank/DDBJ databases">
        <authorList>
            <person name="Kallberg Y."/>
            <person name="Tangrot J."/>
            <person name="Rosling A."/>
        </authorList>
    </citation>
    <scope>NUCLEOTIDE SEQUENCE</scope>
    <source>
        <strain evidence="1">MA453B</strain>
    </source>
</reference>
<accession>A0A9N9J8A1</accession>
<feature type="non-terminal residue" evidence="1">
    <location>
        <position position="49"/>
    </location>
</feature>
<evidence type="ECO:0000313" key="2">
    <source>
        <dbReference type="Proteomes" id="UP000789405"/>
    </source>
</evidence>
<comment type="caution">
    <text evidence="1">The sequence shown here is derived from an EMBL/GenBank/DDBJ whole genome shotgun (WGS) entry which is preliminary data.</text>
</comment>
<dbReference type="Proteomes" id="UP000789405">
    <property type="component" value="Unassembled WGS sequence"/>
</dbReference>
<dbReference type="AlphaFoldDB" id="A0A9N9J8A1"/>
<dbReference type="EMBL" id="CAJVPY010019021">
    <property type="protein sequence ID" value="CAG8769811.1"/>
    <property type="molecule type" value="Genomic_DNA"/>
</dbReference>
<feature type="non-terminal residue" evidence="1">
    <location>
        <position position="1"/>
    </location>
</feature>
<proteinExistence type="predicted"/>
<evidence type="ECO:0000313" key="1">
    <source>
        <dbReference type="EMBL" id="CAG8769811.1"/>
    </source>
</evidence>
<organism evidence="1 2">
    <name type="scientific">Dentiscutata erythropus</name>
    <dbReference type="NCBI Taxonomy" id="1348616"/>
    <lineage>
        <taxon>Eukaryota</taxon>
        <taxon>Fungi</taxon>
        <taxon>Fungi incertae sedis</taxon>
        <taxon>Mucoromycota</taxon>
        <taxon>Glomeromycotina</taxon>
        <taxon>Glomeromycetes</taxon>
        <taxon>Diversisporales</taxon>
        <taxon>Gigasporaceae</taxon>
        <taxon>Dentiscutata</taxon>
    </lineage>
</organism>
<keyword evidence="2" id="KW-1185">Reference proteome</keyword>
<sequence length="49" mass="5922">LYDIKGVFELGKCYTEDYKVNIRDEYIQLSERPTEFALKEILNDEYLNE</sequence>